<dbReference type="Proteomes" id="UP001364695">
    <property type="component" value="Unassembled WGS sequence"/>
</dbReference>
<sequence>MSESRLDVPLDDYAGFCRWLTGRAPQSGWTVPRSPLARGRALTVSVSQLDPQQIALLATETHLSLPALDALQDGDVLGLICGALRDLTVRCTSPRAALLAPLAGHLDTLTLLGTRELDGDSAQALLAGRARVSFAQTERLTLPMARVMCATHGGQPLLLEGVQQFGPEAEALLAAHGAPVRFSGVPLLTHSMARVLVATHPDEPVQVADVPRLGAGAQALLEQSATPVLFHDTAVLDAPMAAVLAATARGLEVDLWGLQSLASGAVRQLLDARLRVRFHGVSELGRGMAQVLASAWPGKVLALRAVDRVAPAARRVLDQAGVRLLGDEVPDRPEPLPQRSRW</sequence>
<name>A0ACC6P3V5_9BURK</name>
<evidence type="ECO:0000313" key="2">
    <source>
        <dbReference type="Proteomes" id="UP001364695"/>
    </source>
</evidence>
<comment type="caution">
    <text evidence="1">The sequence shown here is derived from an EMBL/GenBank/DDBJ whole genome shotgun (WGS) entry which is preliminary data.</text>
</comment>
<proteinExistence type="predicted"/>
<reference evidence="1" key="1">
    <citation type="submission" date="2023-10" db="EMBL/GenBank/DDBJ databases">
        <title>Amphibacter perezi, gen. nov., sp. nov. a novel taxa of the family Comamonadaceae, class Betaproteobacteria isolated from the skin microbiota of Pelophylax perezi from different populations.</title>
        <authorList>
            <person name="Costa S."/>
            <person name="Proenca D.N."/>
            <person name="Lopes I."/>
            <person name="Morais P.V."/>
        </authorList>
    </citation>
    <scope>NUCLEOTIDE SEQUENCE</scope>
    <source>
        <strain evidence="1">SL12-8</strain>
    </source>
</reference>
<dbReference type="EMBL" id="JAWDIE010000017">
    <property type="protein sequence ID" value="MEJ7138916.1"/>
    <property type="molecule type" value="Genomic_DNA"/>
</dbReference>
<accession>A0ACC6P3V5</accession>
<keyword evidence="2" id="KW-1185">Reference proteome</keyword>
<protein>
    <submittedName>
        <fullName evidence="1">Uncharacterized protein</fullName>
    </submittedName>
</protein>
<gene>
    <name evidence="1" type="ORF">RV045_10830</name>
</gene>
<evidence type="ECO:0000313" key="1">
    <source>
        <dbReference type="EMBL" id="MEJ7138916.1"/>
    </source>
</evidence>
<organism evidence="1 2">
    <name type="scientific">Amphibiibacter pelophylacis</name>
    <dbReference type="NCBI Taxonomy" id="1799477"/>
    <lineage>
        <taxon>Bacteria</taxon>
        <taxon>Pseudomonadati</taxon>
        <taxon>Pseudomonadota</taxon>
        <taxon>Betaproteobacteria</taxon>
        <taxon>Burkholderiales</taxon>
        <taxon>Sphaerotilaceae</taxon>
        <taxon>Amphibiibacter</taxon>
    </lineage>
</organism>